<reference evidence="2" key="1">
    <citation type="submission" date="2018-06" db="EMBL/GenBank/DDBJ databases">
        <authorList>
            <person name="Zhirakovskaya E."/>
        </authorList>
    </citation>
    <scope>NUCLEOTIDE SEQUENCE</scope>
</reference>
<protein>
    <recommendedName>
        <fullName evidence="3">Lipoprotein</fullName>
    </recommendedName>
</protein>
<evidence type="ECO:0000256" key="1">
    <source>
        <dbReference type="SAM" id="MobiDB-lite"/>
    </source>
</evidence>
<dbReference type="EMBL" id="UOEK01000426">
    <property type="protein sequence ID" value="VAW07890.1"/>
    <property type="molecule type" value="Genomic_DNA"/>
</dbReference>
<sequence length="206" mass="20571">MRQPGMNRTVALAVGVVLVAGSCGGSTAGTSTSVVSGETGTFSASSTATPVPTSAPTATAGIDPIIEAARATVGEYAGEWTNTTFGSTGPMTASIDVADDGTVTLAMDLGGLVFGESDPDPEVLTFGALDVIQGVDVESAVFGTVTLKQSLGGLTMSARDVPSSRIGSVQIIVTLGRDGTVSGTYEIIFEGETAVGAEGVFALTRR</sequence>
<evidence type="ECO:0008006" key="3">
    <source>
        <dbReference type="Google" id="ProtNLM"/>
    </source>
</evidence>
<gene>
    <name evidence="2" type="ORF">MNBD_ACTINO02-365</name>
</gene>
<dbReference type="AlphaFoldDB" id="A0A3B0STT4"/>
<proteinExistence type="predicted"/>
<organism evidence="2">
    <name type="scientific">hydrothermal vent metagenome</name>
    <dbReference type="NCBI Taxonomy" id="652676"/>
    <lineage>
        <taxon>unclassified sequences</taxon>
        <taxon>metagenomes</taxon>
        <taxon>ecological metagenomes</taxon>
    </lineage>
</organism>
<dbReference type="PROSITE" id="PS51257">
    <property type="entry name" value="PROKAR_LIPOPROTEIN"/>
    <property type="match status" value="1"/>
</dbReference>
<feature type="region of interest" description="Disordered" evidence="1">
    <location>
        <begin position="28"/>
        <end position="56"/>
    </location>
</feature>
<name>A0A3B0STT4_9ZZZZ</name>
<accession>A0A3B0STT4</accession>
<evidence type="ECO:0000313" key="2">
    <source>
        <dbReference type="EMBL" id="VAW07890.1"/>
    </source>
</evidence>